<reference evidence="2 3" key="1">
    <citation type="submission" date="2019-03" db="EMBL/GenBank/DDBJ databases">
        <title>Genomic Encyclopedia of Type Strains, Phase IV (KMG-IV): sequencing the most valuable type-strain genomes for metagenomic binning, comparative biology and taxonomic classification.</title>
        <authorList>
            <person name="Goeker M."/>
        </authorList>
    </citation>
    <scope>NUCLEOTIDE SEQUENCE [LARGE SCALE GENOMIC DNA]</scope>
    <source>
        <strain evidence="2 3">DSM 16326</strain>
    </source>
</reference>
<comment type="caution">
    <text evidence="2">The sequence shown here is derived from an EMBL/GenBank/DDBJ whole genome shotgun (WGS) entry which is preliminary data.</text>
</comment>
<accession>A0A4R8IRV6</accession>
<dbReference type="InterPro" id="IPR014710">
    <property type="entry name" value="RmlC-like_jellyroll"/>
</dbReference>
<name>A0A4R8IRV6_9GAMM</name>
<dbReference type="EMBL" id="SOQX01000001">
    <property type="protein sequence ID" value="TDY03666.1"/>
    <property type="molecule type" value="Genomic_DNA"/>
</dbReference>
<gene>
    <name evidence="2" type="ORF">EDC23_0035</name>
</gene>
<evidence type="ECO:0000313" key="3">
    <source>
        <dbReference type="Proteomes" id="UP000294914"/>
    </source>
</evidence>
<dbReference type="PROSITE" id="PS50042">
    <property type="entry name" value="CNMP_BINDING_3"/>
    <property type="match status" value="1"/>
</dbReference>
<dbReference type="AlphaFoldDB" id="A0A4R8IRV6"/>
<dbReference type="Gene3D" id="2.60.120.10">
    <property type="entry name" value="Jelly Rolls"/>
    <property type="match status" value="1"/>
</dbReference>
<dbReference type="SMART" id="SM00100">
    <property type="entry name" value="cNMP"/>
    <property type="match status" value="1"/>
</dbReference>
<dbReference type="SUPFAM" id="SSF51206">
    <property type="entry name" value="cAMP-binding domain-like"/>
    <property type="match status" value="1"/>
</dbReference>
<dbReference type="OrthoDB" id="8565101at2"/>
<dbReference type="RefSeq" id="WP_134080256.1">
    <property type="nucleotide sequence ID" value="NZ_SOQX01000001.1"/>
</dbReference>
<dbReference type="Proteomes" id="UP000294914">
    <property type="component" value="Unassembled WGS sequence"/>
</dbReference>
<protein>
    <submittedName>
        <fullName evidence="2">Cyclic nucleotide-binding protein</fullName>
    </submittedName>
</protein>
<organism evidence="2 3">
    <name type="scientific">Thiohalophilus thiocyanatoxydans</name>
    <dbReference type="NCBI Taxonomy" id="381308"/>
    <lineage>
        <taxon>Bacteria</taxon>
        <taxon>Pseudomonadati</taxon>
        <taxon>Pseudomonadota</taxon>
        <taxon>Gammaproteobacteria</taxon>
        <taxon>Thiohalomonadales</taxon>
        <taxon>Thiohalophilaceae</taxon>
        <taxon>Thiohalophilus</taxon>
    </lineage>
</organism>
<evidence type="ECO:0000259" key="1">
    <source>
        <dbReference type="PROSITE" id="PS50042"/>
    </source>
</evidence>
<keyword evidence="3" id="KW-1185">Reference proteome</keyword>
<dbReference type="InterPro" id="IPR000595">
    <property type="entry name" value="cNMP-bd_dom"/>
</dbReference>
<evidence type="ECO:0000313" key="2">
    <source>
        <dbReference type="EMBL" id="TDY03666.1"/>
    </source>
</evidence>
<dbReference type="CDD" id="cd00038">
    <property type="entry name" value="CAP_ED"/>
    <property type="match status" value="1"/>
</dbReference>
<proteinExistence type="predicted"/>
<dbReference type="InterPro" id="IPR018490">
    <property type="entry name" value="cNMP-bd_dom_sf"/>
</dbReference>
<feature type="domain" description="Cyclic nucleotide-binding" evidence="1">
    <location>
        <begin position="21"/>
        <end position="123"/>
    </location>
</feature>
<dbReference type="Pfam" id="PF00027">
    <property type="entry name" value="cNMP_binding"/>
    <property type="match status" value="1"/>
</dbReference>
<sequence>MPTKKPAKQIDIADFLNQQHLCESLTLNEVKTLMEFTEPVFFNKNAIIADIGEVGEALFFIIKGEVVLFFEDHGKDLEIGRLMEGEVMGEMSFFDRQARSARIRASASDTRLLKLTRTMYNRLRVEHPFIAVNLLEHAIISLDHLFRRLSVDIASFNQYMYGNGPLR</sequence>